<reference evidence="2" key="1">
    <citation type="journal article" date="2019" name="Int. J. Syst. Evol. Microbiol.">
        <title>The Global Catalogue of Microorganisms (GCM) 10K type strain sequencing project: providing services to taxonomists for standard genome sequencing and annotation.</title>
        <authorList>
            <consortium name="The Broad Institute Genomics Platform"/>
            <consortium name="The Broad Institute Genome Sequencing Center for Infectious Disease"/>
            <person name="Wu L."/>
            <person name="Ma J."/>
        </authorList>
    </citation>
    <scope>NUCLEOTIDE SEQUENCE [LARGE SCALE GENOMIC DNA]</scope>
    <source>
        <strain evidence="2">CCUG 30340</strain>
    </source>
</reference>
<evidence type="ECO:0000313" key="2">
    <source>
        <dbReference type="Proteomes" id="UP001595886"/>
    </source>
</evidence>
<comment type="caution">
    <text evidence="1">The sequence shown here is derived from an EMBL/GenBank/DDBJ whole genome shotgun (WGS) entry which is preliminary data.</text>
</comment>
<proteinExistence type="predicted"/>
<accession>A0ABV9QW09</accession>
<dbReference type="RefSeq" id="WP_380021531.1">
    <property type="nucleotide sequence ID" value="NZ_JBHSHD010000010.1"/>
</dbReference>
<protein>
    <submittedName>
        <fullName evidence="1">Uncharacterized protein</fullName>
    </submittedName>
</protein>
<name>A0ABV9QW09_9GAMM</name>
<dbReference type="Proteomes" id="UP001595886">
    <property type="component" value="Unassembled WGS sequence"/>
</dbReference>
<organism evidence="1 2">
    <name type="scientific">Dokdonella ginsengisoli</name>
    <dbReference type="NCBI Taxonomy" id="363846"/>
    <lineage>
        <taxon>Bacteria</taxon>
        <taxon>Pseudomonadati</taxon>
        <taxon>Pseudomonadota</taxon>
        <taxon>Gammaproteobacteria</taxon>
        <taxon>Lysobacterales</taxon>
        <taxon>Rhodanobacteraceae</taxon>
        <taxon>Dokdonella</taxon>
    </lineage>
</organism>
<gene>
    <name evidence="1" type="ORF">ACFO6Q_12990</name>
</gene>
<evidence type="ECO:0000313" key="1">
    <source>
        <dbReference type="EMBL" id="MFC4821246.1"/>
    </source>
</evidence>
<keyword evidence="2" id="KW-1185">Reference proteome</keyword>
<sequence length="117" mass="12534">MAALLLAGCATDGGRHAPSPAAAGSVDVATPCGEYVAAWVGRFRGNVAVLDGGVADAREERLQQARARLSRDGVDEASCERPYCIVRPLADGRLDSWCGYRVPDPTGAQLYRWIPYR</sequence>
<dbReference type="EMBL" id="JBHSHD010000010">
    <property type="protein sequence ID" value="MFC4821246.1"/>
    <property type="molecule type" value="Genomic_DNA"/>
</dbReference>